<keyword evidence="1" id="KW-1133">Transmembrane helix</keyword>
<keyword evidence="1" id="KW-0812">Transmembrane</keyword>
<keyword evidence="3" id="KW-1185">Reference proteome</keyword>
<dbReference type="Proteomes" id="UP000053660">
    <property type="component" value="Unassembled WGS sequence"/>
</dbReference>
<dbReference type="AlphaFoldDB" id="A0A0B1TNI7"/>
<dbReference type="EMBL" id="KN549458">
    <property type="protein sequence ID" value="KHJ97407.1"/>
    <property type="molecule type" value="Genomic_DNA"/>
</dbReference>
<feature type="transmembrane region" description="Helical" evidence="1">
    <location>
        <begin position="12"/>
        <end position="33"/>
    </location>
</feature>
<dbReference type="OrthoDB" id="2016285at2759"/>
<sequence length="360" mass="40964">MTYRHWLKKSAWRFYCLALIMLSLLYILAIAVLQNNIARTKDAVHHYVNRSMSVEEFMDLVNSTYGTFRIHERVELEDGSQVIIGDILLNASNPHYKDSCFRVKAMRIIGALEVEGGVHAVFRLKLPKELSKNTTDTSKWEVDDSYIEPNSYFHVCAETIFYSDAVELSRDTKASVLSLGLGGGLVDSFLHHHFPKLNITVIEISSRMAYVASKWFGLKLDSHHSLVIADGVSFIEEEIKRGRTYDVLFLDACYSDSRYKILCPTDAFLAKKVIHSMSRLMSYDGVLVINAAPGSMSMNEERKVLTELFSEFFRYCNTRNASGINEVFYCMNRAPDIGKHVNLFEYLGFLTPARLSSPLT</sequence>
<evidence type="ECO:0000313" key="3">
    <source>
        <dbReference type="Proteomes" id="UP000053660"/>
    </source>
</evidence>
<keyword evidence="1" id="KW-0472">Membrane</keyword>
<dbReference type="Gene3D" id="3.40.50.150">
    <property type="entry name" value="Vaccinia Virus protein VP39"/>
    <property type="match status" value="1"/>
</dbReference>
<evidence type="ECO:0008006" key="4">
    <source>
        <dbReference type="Google" id="ProtNLM"/>
    </source>
</evidence>
<protein>
    <recommendedName>
        <fullName evidence="4">Spermine/spermidine synthase</fullName>
    </recommendedName>
</protein>
<proteinExistence type="predicted"/>
<reference evidence="2 3" key="1">
    <citation type="submission" date="2014-03" db="EMBL/GenBank/DDBJ databases">
        <title>Draft genome of the hookworm Oesophagostomum dentatum.</title>
        <authorList>
            <person name="Mitreva M."/>
        </authorList>
    </citation>
    <scope>NUCLEOTIDE SEQUENCE [LARGE SCALE GENOMIC DNA]</scope>
    <source>
        <strain evidence="2 3">OD-Hann</strain>
    </source>
</reference>
<organism evidence="2 3">
    <name type="scientific">Oesophagostomum dentatum</name>
    <name type="common">Nodular worm</name>
    <dbReference type="NCBI Taxonomy" id="61180"/>
    <lineage>
        <taxon>Eukaryota</taxon>
        <taxon>Metazoa</taxon>
        <taxon>Ecdysozoa</taxon>
        <taxon>Nematoda</taxon>
        <taxon>Chromadorea</taxon>
        <taxon>Rhabditida</taxon>
        <taxon>Rhabditina</taxon>
        <taxon>Rhabditomorpha</taxon>
        <taxon>Strongyloidea</taxon>
        <taxon>Strongylidae</taxon>
        <taxon>Oesophagostomum</taxon>
    </lineage>
</organism>
<dbReference type="SUPFAM" id="SSF53335">
    <property type="entry name" value="S-adenosyl-L-methionine-dependent methyltransferases"/>
    <property type="match status" value="1"/>
</dbReference>
<accession>A0A0B1TNI7</accession>
<dbReference type="InterPro" id="IPR029063">
    <property type="entry name" value="SAM-dependent_MTases_sf"/>
</dbReference>
<gene>
    <name evidence="2" type="ORF">OESDEN_02612</name>
</gene>
<evidence type="ECO:0000313" key="2">
    <source>
        <dbReference type="EMBL" id="KHJ97407.1"/>
    </source>
</evidence>
<evidence type="ECO:0000256" key="1">
    <source>
        <dbReference type="SAM" id="Phobius"/>
    </source>
</evidence>
<name>A0A0B1TNI7_OESDE</name>